<dbReference type="Pfam" id="PF00561">
    <property type="entry name" value="Abhydrolase_1"/>
    <property type="match status" value="2"/>
</dbReference>
<dbReference type="GO" id="GO:0016787">
    <property type="term" value="F:hydrolase activity"/>
    <property type="evidence" value="ECO:0007669"/>
    <property type="project" value="UniProtKB-KW"/>
</dbReference>
<sequence>MITLTDIPPDKYIKVGEINTRYWTLGNNEKTIILLHCAGGSVEFWFYNIQVLAQYYRVYAIDMVGSGLSDKPSATYSLSYQAEFIKNFMDTLNIKIATLVGNSMGGAAAIQLSLMFPNQVEKLILIGSFGLGKEINLRLRLATLPLGLRFFPPNGEKIDLLLKREVYNWKIIPPEWKKIRYPIYSLPHREKPLMQLARTHLNLFGVRKTVFSEIVKQLGNITAPTLIIWGKQDPILPVSHAEVAAKGLPNNQLHIFDSCGHYPHLEFPDKFNSLVLNFLAE</sequence>
<dbReference type="InterPro" id="IPR050266">
    <property type="entry name" value="AB_hydrolase_sf"/>
</dbReference>
<accession>A0ABU5UC45</accession>
<evidence type="ECO:0000313" key="3">
    <source>
        <dbReference type="Proteomes" id="UP001302120"/>
    </source>
</evidence>
<dbReference type="EMBL" id="JAYGHG010000005">
    <property type="protein sequence ID" value="MEA5580695.1"/>
    <property type="molecule type" value="Genomic_DNA"/>
</dbReference>
<dbReference type="SUPFAM" id="SSF53474">
    <property type="entry name" value="alpha/beta-Hydrolases"/>
    <property type="match status" value="1"/>
</dbReference>
<dbReference type="RefSeq" id="WP_323195041.1">
    <property type="nucleotide sequence ID" value="NZ_JAYGHG010000005.1"/>
</dbReference>
<dbReference type="PANTHER" id="PTHR43798:SF33">
    <property type="entry name" value="HYDROLASE, PUTATIVE (AFU_ORTHOLOGUE AFUA_2G14860)-RELATED"/>
    <property type="match status" value="1"/>
</dbReference>
<reference evidence="2 3" key="1">
    <citation type="submission" date="2023-12" db="EMBL/GenBank/DDBJ databases">
        <title>Baltic Sea Cyanobacteria.</title>
        <authorList>
            <person name="Delbaje E."/>
            <person name="Fewer D.P."/>
            <person name="Shishido T.K."/>
        </authorList>
    </citation>
    <scope>NUCLEOTIDE SEQUENCE [LARGE SCALE GENOMIC DNA]</scope>
    <source>
        <strain evidence="2 3">UHCC-0300</strain>
    </source>
</reference>
<feature type="domain" description="AB hydrolase-1" evidence="1">
    <location>
        <begin position="217"/>
        <end position="268"/>
    </location>
</feature>
<gene>
    <name evidence="2" type="ORF">VB620_04985</name>
</gene>
<proteinExistence type="predicted"/>
<protein>
    <submittedName>
        <fullName evidence="2">Alpha/beta hydrolase</fullName>
    </submittedName>
</protein>
<name>A0ABU5UC45_9CYAN</name>
<dbReference type="InterPro" id="IPR000639">
    <property type="entry name" value="Epox_hydrolase-like"/>
</dbReference>
<evidence type="ECO:0000313" key="2">
    <source>
        <dbReference type="EMBL" id="MEA5580695.1"/>
    </source>
</evidence>
<dbReference type="PRINTS" id="PR00111">
    <property type="entry name" value="ABHYDROLASE"/>
</dbReference>
<dbReference type="Gene3D" id="3.40.50.1820">
    <property type="entry name" value="alpha/beta hydrolase"/>
    <property type="match status" value="1"/>
</dbReference>
<organism evidence="2 3">
    <name type="scientific">Nodularia harveyana UHCC-0300</name>
    <dbReference type="NCBI Taxonomy" id="2974287"/>
    <lineage>
        <taxon>Bacteria</taxon>
        <taxon>Bacillati</taxon>
        <taxon>Cyanobacteriota</taxon>
        <taxon>Cyanophyceae</taxon>
        <taxon>Nostocales</taxon>
        <taxon>Nodulariaceae</taxon>
        <taxon>Nodularia</taxon>
    </lineage>
</organism>
<dbReference type="InterPro" id="IPR000073">
    <property type="entry name" value="AB_hydrolase_1"/>
</dbReference>
<keyword evidence="3" id="KW-1185">Reference proteome</keyword>
<dbReference type="PANTHER" id="PTHR43798">
    <property type="entry name" value="MONOACYLGLYCEROL LIPASE"/>
    <property type="match status" value="1"/>
</dbReference>
<keyword evidence="2" id="KW-0378">Hydrolase</keyword>
<evidence type="ECO:0000259" key="1">
    <source>
        <dbReference type="Pfam" id="PF00561"/>
    </source>
</evidence>
<dbReference type="InterPro" id="IPR029058">
    <property type="entry name" value="AB_hydrolase_fold"/>
</dbReference>
<dbReference type="PRINTS" id="PR00412">
    <property type="entry name" value="EPOXHYDRLASE"/>
</dbReference>
<feature type="domain" description="AB hydrolase-1" evidence="1">
    <location>
        <begin position="31"/>
        <end position="128"/>
    </location>
</feature>
<dbReference type="Proteomes" id="UP001302120">
    <property type="component" value="Unassembled WGS sequence"/>
</dbReference>
<comment type="caution">
    <text evidence="2">The sequence shown here is derived from an EMBL/GenBank/DDBJ whole genome shotgun (WGS) entry which is preliminary data.</text>
</comment>